<feature type="transmembrane region" description="Helical" evidence="6">
    <location>
        <begin position="111"/>
        <end position="135"/>
    </location>
</feature>
<keyword evidence="5 6" id="KW-0472">Membrane</keyword>
<evidence type="ECO:0000256" key="5">
    <source>
        <dbReference type="ARBA" id="ARBA00023136"/>
    </source>
</evidence>
<feature type="transmembrane region" description="Helical" evidence="6">
    <location>
        <begin position="147"/>
        <end position="169"/>
    </location>
</feature>
<keyword evidence="4 6" id="KW-1133">Transmembrane helix</keyword>
<dbReference type="Proteomes" id="UP000050911">
    <property type="component" value="Unassembled WGS sequence"/>
</dbReference>
<evidence type="ECO:0000256" key="2">
    <source>
        <dbReference type="ARBA" id="ARBA00022475"/>
    </source>
</evidence>
<dbReference type="RefSeq" id="WP_235804724.1">
    <property type="nucleotide sequence ID" value="NZ_AZCX01000003.1"/>
</dbReference>
<evidence type="ECO:0000256" key="3">
    <source>
        <dbReference type="ARBA" id="ARBA00022692"/>
    </source>
</evidence>
<feature type="transmembrane region" description="Helical" evidence="6">
    <location>
        <begin position="6"/>
        <end position="27"/>
    </location>
</feature>
<dbReference type="GO" id="GO:0005886">
    <property type="term" value="C:plasma membrane"/>
    <property type="evidence" value="ECO:0007669"/>
    <property type="project" value="UniProtKB-SubCell"/>
</dbReference>
<dbReference type="PATRIC" id="fig|1302272.5.peg.1603"/>
<reference evidence="7 8" key="1">
    <citation type="journal article" date="2015" name="Genome Announc.">
        <title>Expanding the biotechnology potential of lactobacilli through comparative genomics of 213 strains and associated genera.</title>
        <authorList>
            <person name="Sun Z."/>
            <person name="Harris H.M."/>
            <person name="McCann A."/>
            <person name="Guo C."/>
            <person name="Argimon S."/>
            <person name="Zhang W."/>
            <person name="Yang X."/>
            <person name="Jeffery I.B."/>
            <person name="Cooney J.C."/>
            <person name="Kagawa T.F."/>
            <person name="Liu W."/>
            <person name="Song Y."/>
            <person name="Salvetti E."/>
            <person name="Wrobel A."/>
            <person name="Rasinkangas P."/>
            <person name="Parkhill J."/>
            <person name="Rea M.C."/>
            <person name="O'Sullivan O."/>
            <person name="Ritari J."/>
            <person name="Douillard F.P."/>
            <person name="Paul Ross R."/>
            <person name="Yang R."/>
            <person name="Briner A.E."/>
            <person name="Felis G.E."/>
            <person name="de Vos W.M."/>
            <person name="Barrangou R."/>
            <person name="Klaenhammer T.R."/>
            <person name="Caufield P.W."/>
            <person name="Cui Y."/>
            <person name="Zhang H."/>
            <person name="O'Toole P.W."/>
        </authorList>
    </citation>
    <scope>NUCLEOTIDE SEQUENCE [LARGE SCALE GENOMIC DNA]</scope>
    <source>
        <strain evidence="7 8">JCM 15530</strain>
    </source>
</reference>
<dbReference type="GO" id="GO:0015171">
    <property type="term" value="F:amino acid transmembrane transporter activity"/>
    <property type="evidence" value="ECO:0007669"/>
    <property type="project" value="TreeGrafter"/>
</dbReference>
<comment type="subcellular location">
    <subcellularLocation>
        <location evidence="1">Cell membrane</location>
        <topology evidence="1">Multi-pass membrane protein</topology>
    </subcellularLocation>
</comment>
<dbReference type="PANTHER" id="PTHR30086:SF20">
    <property type="entry name" value="ARGININE EXPORTER PROTEIN ARGO-RELATED"/>
    <property type="match status" value="1"/>
</dbReference>
<sequence>MVATIIQGMIISFALVSSIGMQNLFVFNSAVSNRLSRALLIAVFVWIADTTLTLIAFLGMGALISRYFALKLAVMAIGGLVVIWMGWGIWRSANSVGLGNDQQQLTLKRAFFSAWAVAFANPQAIIDTGVSLGAFRSTLTAAQAGPFLFGVVSATAIWFFGVTLIISALKSRLPDKFMRWVNLISGAIVMLYGAGLVVTAGRMILELL</sequence>
<keyword evidence="2" id="KW-1003">Cell membrane</keyword>
<dbReference type="PANTHER" id="PTHR30086">
    <property type="entry name" value="ARGININE EXPORTER PROTEIN ARGO"/>
    <property type="match status" value="1"/>
</dbReference>
<organism evidence="7 8">
    <name type="scientific">Secundilactobacillus kimchicus JCM 15530</name>
    <dbReference type="NCBI Taxonomy" id="1302272"/>
    <lineage>
        <taxon>Bacteria</taxon>
        <taxon>Bacillati</taxon>
        <taxon>Bacillota</taxon>
        <taxon>Bacilli</taxon>
        <taxon>Lactobacillales</taxon>
        <taxon>Lactobacillaceae</taxon>
        <taxon>Secundilactobacillus</taxon>
    </lineage>
</organism>
<name>A0A0R1HPX4_9LACO</name>
<dbReference type="Pfam" id="PF01810">
    <property type="entry name" value="LysE"/>
    <property type="match status" value="1"/>
</dbReference>
<feature type="transmembrane region" description="Helical" evidence="6">
    <location>
        <begin position="68"/>
        <end position="90"/>
    </location>
</feature>
<evidence type="ECO:0000256" key="6">
    <source>
        <dbReference type="SAM" id="Phobius"/>
    </source>
</evidence>
<feature type="transmembrane region" description="Helical" evidence="6">
    <location>
        <begin position="39"/>
        <end position="62"/>
    </location>
</feature>
<feature type="transmembrane region" description="Helical" evidence="6">
    <location>
        <begin position="181"/>
        <end position="205"/>
    </location>
</feature>
<keyword evidence="3 6" id="KW-0812">Transmembrane</keyword>
<dbReference type="InterPro" id="IPR001123">
    <property type="entry name" value="LeuE-type"/>
</dbReference>
<proteinExistence type="predicted"/>
<dbReference type="STRING" id="1302272.FC96_GL001586"/>
<evidence type="ECO:0000313" key="8">
    <source>
        <dbReference type="Proteomes" id="UP000050911"/>
    </source>
</evidence>
<evidence type="ECO:0000313" key="7">
    <source>
        <dbReference type="EMBL" id="KRK48479.1"/>
    </source>
</evidence>
<evidence type="ECO:0000256" key="4">
    <source>
        <dbReference type="ARBA" id="ARBA00022989"/>
    </source>
</evidence>
<comment type="caution">
    <text evidence="7">The sequence shown here is derived from an EMBL/GenBank/DDBJ whole genome shotgun (WGS) entry which is preliminary data.</text>
</comment>
<keyword evidence="8" id="KW-1185">Reference proteome</keyword>
<accession>A0A0R1HPX4</accession>
<dbReference type="EMBL" id="AZCX01000003">
    <property type="protein sequence ID" value="KRK48479.1"/>
    <property type="molecule type" value="Genomic_DNA"/>
</dbReference>
<protein>
    <submittedName>
        <fullName evidence="7">Lyse family l-lysine exporter</fullName>
    </submittedName>
</protein>
<dbReference type="AlphaFoldDB" id="A0A0R1HPX4"/>
<evidence type="ECO:0000256" key="1">
    <source>
        <dbReference type="ARBA" id="ARBA00004651"/>
    </source>
</evidence>
<gene>
    <name evidence="7" type="ORF">FC96_GL001586</name>
</gene>